<dbReference type="Proteomes" id="UP000295252">
    <property type="component" value="Chromosome VII"/>
</dbReference>
<protein>
    <submittedName>
        <fullName evidence="1">Uncharacterized protein</fullName>
    </submittedName>
</protein>
<keyword evidence="2" id="KW-1185">Reference proteome</keyword>
<evidence type="ECO:0000313" key="1">
    <source>
        <dbReference type="EMBL" id="CDP10781.1"/>
    </source>
</evidence>
<organism evidence="1 2">
    <name type="scientific">Coffea canephora</name>
    <name type="common">Robusta coffee</name>
    <dbReference type="NCBI Taxonomy" id="49390"/>
    <lineage>
        <taxon>Eukaryota</taxon>
        <taxon>Viridiplantae</taxon>
        <taxon>Streptophyta</taxon>
        <taxon>Embryophyta</taxon>
        <taxon>Tracheophyta</taxon>
        <taxon>Spermatophyta</taxon>
        <taxon>Magnoliopsida</taxon>
        <taxon>eudicotyledons</taxon>
        <taxon>Gunneridae</taxon>
        <taxon>Pentapetalae</taxon>
        <taxon>asterids</taxon>
        <taxon>lamiids</taxon>
        <taxon>Gentianales</taxon>
        <taxon>Rubiaceae</taxon>
        <taxon>Ixoroideae</taxon>
        <taxon>Gardenieae complex</taxon>
        <taxon>Bertiereae - Coffeeae clade</taxon>
        <taxon>Coffeeae</taxon>
        <taxon>Coffea</taxon>
    </lineage>
</organism>
<dbReference type="InParanoid" id="A0A068UQT7"/>
<dbReference type="EMBL" id="HG739131">
    <property type="protein sequence ID" value="CDP10781.1"/>
    <property type="molecule type" value="Genomic_DNA"/>
</dbReference>
<reference evidence="2" key="1">
    <citation type="journal article" date="2014" name="Science">
        <title>The coffee genome provides insight into the convergent evolution of caffeine biosynthesis.</title>
        <authorList>
            <person name="Denoeud F."/>
            <person name="Carretero-Paulet L."/>
            <person name="Dereeper A."/>
            <person name="Droc G."/>
            <person name="Guyot R."/>
            <person name="Pietrella M."/>
            <person name="Zheng C."/>
            <person name="Alberti A."/>
            <person name="Anthony F."/>
            <person name="Aprea G."/>
            <person name="Aury J.M."/>
            <person name="Bento P."/>
            <person name="Bernard M."/>
            <person name="Bocs S."/>
            <person name="Campa C."/>
            <person name="Cenci A."/>
            <person name="Combes M.C."/>
            <person name="Crouzillat D."/>
            <person name="Da Silva C."/>
            <person name="Daddiego L."/>
            <person name="De Bellis F."/>
            <person name="Dussert S."/>
            <person name="Garsmeur O."/>
            <person name="Gayraud T."/>
            <person name="Guignon V."/>
            <person name="Jahn K."/>
            <person name="Jamilloux V."/>
            <person name="Joet T."/>
            <person name="Labadie K."/>
            <person name="Lan T."/>
            <person name="Leclercq J."/>
            <person name="Lepelley M."/>
            <person name="Leroy T."/>
            <person name="Li L.T."/>
            <person name="Librado P."/>
            <person name="Lopez L."/>
            <person name="Munoz A."/>
            <person name="Noel B."/>
            <person name="Pallavicini A."/>
            <person name="Perrotta G."/>
            <person name="Poncet V."/>
            <person name="Pot D."/>
            <person name="Priyono X."/>
            <person name="Rigoreau M."/>
            <person name="Rouard M."/>
            <person name="Rozas J."/>
            <person name="Tranchant-Dubreuil C."/>
            <person name="VanBuren R."/>
            <person name="Zhang Q."/>
            <person name="Andrade A.C."/>
            <person name="Argout X."/>
            <person name="Bertrand B."/>
            <person name="de Kochko A."/>
            <person name="Graziosi G."/>
            <person name="Henry R.J."/>
            <person name="Jayarama X."/>
            <person name="Ming R."/>
            <person name="Nagai C."/>
            <person name="Rounsley S."/>
            <person name="Sankoff D."/>
            <person name="Giuliano G."/>
            <person name="Albert V.A."/>
            <person name="Wincker P."/>
            <person name="Lashermes P."/>
        </authorList>
    </citation>
    <scope>NUCLEOTIDE SEQUENCE [LARGE SCALE GENOMIC DNA]</scope>
    <source>
        <strain evidence="2">cv. DH200-94</strain>
    </source>
</reference>
<proteinExistence type="predicted"/>
<dbReference type="AlphaFoldDB" id="A0A068UQT7"/>
<name>A0A068UQT7_COFCA</name>
<evidence type="ECO:0000313" key="2">
    <source>
        <dbReference type="Proteomes" id="UP000295252"/>
    </source>
</evidence>
<gene>
    <name evidence="1" type="ORF">GSCOC_T00031641001</name>
</gene>
<dbReference type="Gramene" id="CDP10781">
    <property type="protein sequence ID" value="CDP10781"/>
    <property type="gene ID" value="GSCOC_T00031641001"/>
</dbReference>
<accession>A0A068UQT7</accession>
<sequence>MAKLFAIVLLQKQRRRRKKETSWCGVRYTADEEYLWDRSCGEQNDPLFLNKKIKKKKGKKVCYVIAFQLQYWKILLSQSVT</sequence>